<keyword evidence="2" id="KW-1185">Reference proteome</keyword>
<gene>
    <name evidence="1" type="ORF">C437_01730</name>
</gene>
<dbReference type="Proteomes" id="UP000011534">
    <property type="component" value="Unassembled WGS sequence"/>
</dbReference>
<proteinExistence type="predicted"/>
<evidence type="ECO:0000313" key="1">
    <source>
        <dbReference type="EMBL" id="EMA11592.1"/>
    </source>
</evidence>
<protein>
    <submittedName>
        <fullName evidence="1">Uncharacterized protein</fullName>
    </submittedName>
</protein>
<reference evidence="1 2" key="1">
    <citation type="journal article" date="2014" name="PLoS Genet.">
        <title>Phylogenetically driven sequencing of extremely halophilic archaea reveals strategies for static and dynamic osmo-response.</title>
        <authorList>
            <person name="Becker E.A."/>
            <person name="Seitzer P.M."/>
            <person name="Tritt A."/>
            <person name="Larsen D."/>
            <person name="Krusor M."/>
            <person name="Yao A.I."/>
            <person name="Wu D."/>
            <person name="Madern D."/>
            <person name="Eisen J.A."/>
            <person name="Darling A.E."/>
            <person name="Facciotti M.T."/>
        </authorList>
    </citation>
    <scope>NUCLEOTIDE SEQUENCE [LARGE SCALE GENOMIC DNA]</scope>
    <source>
        <strain evidence="1 2">ATCC 29715</strain>
    </source>
</reference>
<evidence type="ECO:0000313" key="2">
    <source>
        <dbReference type="Proteomes" id="UP000011534"/>
    </source>
</evidence>
<comment type="caution">
    <text evidence="1">The sequence shown here is derived from an EMBL/GenBank/DDBJ whole genome shotgun (WGS) entry which is preliminary data.</text>
</comment>
<dbReference type="EMBL" id="AOLQ01000004">
    <property type="protein sequence ID" value="EMA11592.1"/>
    <property type="molecule type" value="Genomic_DNA"/>
</dbReference>
<organism evidence="1 2">
    <name type="scientific">Haloarcula vallismortis ATCC 29715</name>
    <dbReference type="NCBI Taxonomy" id="662477"/>
    <lineage>
        <taxon>Archaea</taxon>
        <taxon>Methanobacteriati</taxon>
        <taxon>Methanobacteriota</taxon>
        <taxon>Stenosarchaea group</taxon>
        <taxon>Halobacteria</taxon>
        <taxon>Halobacteriales</taxon>
        <taxon>Haloarculaceae</taxon>
        <taxon>Haloarcula</taxon>
    </lineage>
</organism>
<name>M0JR37_HALVA</name>
<accession>M0JR37</accession>
<sequence>MLCCFFEGCREDHEIRVFFECGVYPFFVAFEIVRNFCECVEDFWVFEVAFLGVGFCDVVAVDFSSVYYYW</sequence>
<dbReference type="AlphaFoldDB" id="M0JR37"/>